<dbReference type="PANTHER" id="PTHR12027">
    <property type="entry name" value="WNT RELATED"/>
    <property type="match status" value="1"/>
</dbReference>
<keyword evidence="6 8" id="KW-0879">Wnt signaling pathway</keyword>
<evidence type="ECO:0000256" key="5">
    <source>
        <dbReference type="ARBA" id="ARBA00022530"/>
    </source>
</evidence>
<organism evidence="9 10">
    <name type="scientific">Cordylochernes scorpioides</name>
    <dbReference type="NCBI Taxonomy" id="51811"/>
    <lineage>
        <taxon>Eukaryota</taxon>
        <taxon>Metazoa</taxon>
        <taxon>Ecdysozoa</taxon>
        <taxon>Arthropoda</taxon>
        <taxon>Chelicerata</taxon>
        <taxon>Arachnida</taxon>
        <taxon>Pseudoscorpiones</taxon>
        <taxon>Cheliferoidea</taxon>
        <taxon>Chernetidae</taxon>
        <taxon>Cordylochernes</taxon>
    </lineage>
</organism>
<evidence type="ECO:0000256" key="2">
    <source>
        <dbReference type="ARBA" id="ARBA00005683"/>
    </source>
</evidence>
<dbReference type="Proteomes" id="UP001235939">
    <property type="component" value="Chromosome 08"/>
</dbReference>
<dbReference type="SMART" id="SM00097">
    <property type="entry name" value="WNT1"/>
    <property type="match status" value="1"/>
</dbReference>
<gene>
    <name evidence="9" type="ORF">LAZ67_8000013</name>
</gene>
<dbReference type="EMBL" id="CP092870">
    <property type="protein sequence ID" value="UYV70610.1"/>
    <property type="molecule type" value="Genomic_DNA"/>
</dbReference>
<reference evidence="9 10" key="1">
    <citation type="submission" date="2022-01" db="EMBL/GenBank/DDBJ databases">
        <title>A chromosomal length assembly of Cordylochernes scorpioides.</title>
        <authorList>
            <person name="Zeh D."/>
            <person name="Zeh J."/>
        </authorList>
    </citation>
    <scope>NUCLEOTIDE SEQUENCE [LARGE SCALE GENOMIC DNA]</scope>
    <source>
        <strain evidence="9">IN4F17</strain>
        <tissue evidence="9">Whole Body</tissue>
    </source>
</reference>
<dbReference type="PANTHER" id="PTHR12027:SF102">
    <property type="entry name" value="PROTEIN WNT"/>
    <property type="match status" value="1"/>
</dbReference>
<evidence type="ECO:0000256" key="1">
    <source>
        <dbReference type="ARBA" id="ARBA00004498"/>
    </source>
</evidence>
<accession>A0ABY6KSM7</accession>
<evidence type="ECO:0000256" key="8">
    <source>
        <dbReference type="RuleBase" id="RU003500"/>
    </source>
</evidence>
<comment type="similarity">
    <text evidence="2 8">Belongs to the Wnt family.</text>
</comment>
<comment type="function">
    <text evidence="8">Ligand for members of the frizzled family of seven transmembrane receptors.</text>
</comment>
<evidence type="ECO:0000313" key="10">
    <source>
        <dbReference type="Proteomes" id="UP001235939"/>
    </source>
</evidence>
<dbReference type="InterPro" id="IPR005817">
    <property type="entry name" value="Wnt"/>
</dbReference>
<keyword evidence="10" id="KW-1185">Reference proteome</keyword>
<proteinExistence type="inferred from homology"/>
<keyword evidence="3 8" id="KW-0217">Developmental protein</keyword>
<comment type="subcellular location">
    <subcellularLocation>
        <location evidence="1 8">Secreted</location>
        <location evidence="1 8">Extracellular space</location>
        <location evidence="1 8">Extracellular matrix</location>
    </subcellularLocation>
</comment>
<evidence type="ECO:0000256" key="4">
    <source>
        <dbReference type="ARBA" id="ARBA00022525"/>
    </source>
</evidence>
<name>A0ABY6KSM7_9ARAC</name>
<evidence type="ECO:0000256" key="3">
    <source>
        <dbReference type="ARBA" id="ARBA00022473"/>
    </source>
</evidence>
<evidence type="ECO:0000256" key="7">
    <source>
        <dbReference type="ARBA" id="ARBA00023157"/>
    </source>
</evidence>
<evidence type="ECO:0000256" key="6">
    <source>
        <dbReference type="ARBA" id="ARBA00022687"/>
    </source>
</evidence>
<sequence>MSIFRTNVAPRPMDQPSCAGRSCDLLQPTARSAAQHVAALCQELFRWQRWNCSSVGRRDLGPDLTRGTREQAYVYALSAAALAHGAARACAAGTLPLCGCGPTPAEPPDGNFRWGGCPDNVRFGLRLARSLPIPRGPDTALNRHNSRVGRRVRSEFLDCPLGEVNSRVGAK</sequence>
<keyword evidence="7" id="KW-1015">Disulfide bond</keyword>
<keyword evidence="4" id="KW-0964">Secreted</keyword>
<dbReference type="Pfam" id="PF00110">
    <property type="entry name" value="wnt"/>
    <property type="match status" value="1"/>
</dbReference>
<dbReference type="PRINTS" id="PR01349">
    <property type="entry name" value="WNTPROTEIN"/>
</dbReference>
<evidence type="ECO:0000313" key="9">
    <source>
        <dbReference type="EMBL" id="UYV70610.1"/>
    </source>
</evidence>
<keyword evidence="5" id="KW-0272">Extracellular matrix</keyword>
<protein>
    <recommendedName>
        <fullName evidence="8">Protein Wnt</fullName>
    </recommendedName>
</protein>